<keyword evidence="6" id="KW-0862">Zinc</keyword>
<evidence type="ECO:0000256" key="4">
    <source>
        <dbReference type="ARBA" id="ARBA00022491"/>
    </source>
</evidence>
<keyword evidence="3" id="KW-0963">Cytoplasm</keyword>
<keyword evidence="7" id="KW-0408">Iron</keyword>
<evidence type="ECO:0000256" key="2">
    <source>
        <dbReference type="ARBA" id="ARBA00007957"/>
    </source>
</evidence>
<dbReference type="Pfam" id="PF01475">
    <property type="entry name" value="FUR"/>
    <property type="match status" value="1"/>
</dbReference>
<organism evidence="11 12">
    <name type="scientific">Micrococcoides hystricis</name>
    <dbReference type="NCBI Taxonomy" id="1572761"/>
    <lineage>
        <taxon>Bacteria</taxon>
        <taxon>Bacillati</taxon>
        <taxon>Actinomycetota</taxon>
        <taxon>Actinomycetes</taxon>
        <taxon>Micrococcales</taxon>
        <taxon>Micrococcaceae</taxon>
        <taxon>Micrococcoides</taxon>
    </lineage>
</organism>
<keyword evidence="12" id="KW-1185">Reference proteome</keyword>
<dbReference type="Proteomes" id="UP001589862">
    <property type="component" value="Unassembled WGS sequence"/>
</dbReference>
<comment type="subcellular location">
    <subcellularLocation>
        <location evidence="1">Cytoplasm</location>
    </subcellularLocation>
</comment>
<dbReference type="RefSeq" id="WP_377458354.1">
    <property type="nucleotide sequence ID" value="NZ_JBHLUB010000022.1"/>
</dbReference>
<dbReference type="CDD" id="cd07153">
    <property type="entry name" value="Fur_like"/>
    <property type="match status" value="1"/>
</dbReference>
<comment type="caution">
    <text evidence="11">The sequence shown here is derived from an EMBL/GenBank/DDBJ whole genome shotgun (WGS) entry which is preliminary data.</text>
</comment>
<dbReference type="PANTHER" id="PTHR33202:SF18">
    <property type="entry name" value="TRANSCRIPTIONAL REGULATOR FURA"/>
    <property type="match status" value="1"/>
</dbReference>
<evidence type="ECO:0000256" key="6">
    <source>
        <dbReference type="ARBA" id="ARBA00022833"/>
    </source>
</evidence>
<gene>
    <name evidence="11" type="ORF">ACFFFR_04615</name>
</gene>
<accession>A0ABV6P964</accession>
<dbReference type="InterPro" id="IPR043135">
    <property type="entry name" value="Fur_C"/>
</dbReference>
<evidence type="ECO:0000256" key="8">
    <source>
        <dbReference type="ARBA" id="ARBA00023015"/>
    </source>
</evidence>
<sequence>MTQQGIVKRDRHEWSTLLRQKQRRVTQQRLVVLEILQDHPHAAAEEVLSYARAELPKLTVQSVYTVLQDLTDLDLLRKIELPGQPARFETRTLDNHHHAVCVRCGAIEDVDCVVGEAPCLCPSNAGNMTIQVADVLFQGLCPECAQAA</sequence>
<protein>
    <submittedName>
        <fullName evidence="11">Fur family transcriptional regulator</fullName>
    </submittedName>
</protein>
<evidence type="ECO:0000256" key="10">
    <source>
        <dbReference type="ARBA" id="ARBA00023163"/>
    </source>
</evidence>
<evidence type="ECO:0000256" key="3">
    <source>
        <dbReference type="ARBA" id="ARBA00022490"/>
    </source>
</evidence>
<name>A0ABV6P964_9MICC</name>
<dbReference type="InterPro" id="IPR036388">
    <property type="entry name" value="WH-like_DNA-bd_sf"/>
</dbReference>
<evidence type="ECO:0000256" key="5">
    <source>
        <dbReference type="ARBA" id="ARBA00022723"/>
    </source>
</evidence>
<evidence type="ECO:0000256" key="1">
    <source>
        <dbReference type="ARBA" id="ARBA00004496"/>
    </source>
</evidence>
<keyword evidence="9" id="KW-0238">DNA-binding</keyword>
<dbReference type="SUPFAM" id="SSF46785">
    <property type="entry name" value="Winged helix' DNA-binding domain"/>
    <property type="match status" value="1"/>
</dbReference>
<evidence type="ECO:0000256" key="9">
    <source>
        <dbReference type="ARBA" id="ARBA00023125"/>
    </source>
</evidence>
<keyword evidence="10" id="KW-0804">Transcription</keyword>
<evidence type="ECO:0000313" key="11">
    <source>
        <dbReference type="EMBL" id="MFC0581666.1"/>
    </source>
</evidence>
<dbReference type="EMBL" id="JBHLUB010000022">
    <property type="protein sequence ID" value="MFC0581666.1"/>
    <property type="molecule type" value="Genomic_DNA"/>
</dbReference>
<dbReference type="InterPro" id="IPR002481">
    <property type="entry name" value="FUR"/>
</dbReference>
<keyword evidence="4" id="KW-0678">Repressor</keyword>
<evidence type="ECO:0000256" key="7">
    <source>
        <dbReference type="ARBA" id="ARBA00023004"/>
    </source>
</evidence>
<proteinExistence type="inferred from homology"/>
<comment type="similarity">
    <text evidence="2">Belongs to the Fur family.</text>
</comment>
<evidence type="ECO:0000313" key="12">
    <source>
        <dbReference type="Proteomes" id="UP001589862"/>
    </source>
</evidence>
<dbReference type="Gene3D" id="1.10.10.10">
    <property type="entry name" value="Winged helix-like DNA-binding domain superfamily/Winged helix DNA-binding domain"/>
    <property type="match status" value="1"/>
</dbReference>
<dbReference type="Gene3D" id="3.30.1490.190">
    <property type="match status" value="1"/>
</dbReference>
<reference evidence="11 12" key="1">
    <citation type="submission" date="2024-09" db="EMBL/GenBank/DDBJ databases">
        <authorList>
            <person name="Sun Q."/>
            <person name="Mori K."/>
        </authorList>
    </citation>
    <scope>NUCLEOTIDE SEQUENCE [LARGE SCALE GENOMIC DNA]</scope>
    <source>
        <strain evidence="11 12">NCAIM B.02604</strain>
    </source>
</reference>
<keyword evidence="8" id="KW-0805">Transcription regulation</keyword>
<keyword evidence="5" id="KW-0479">Metal-binding</keyword>
<dbReference type="InterPro" id="IPR036390">
    <property type="entry name" value="WH_DNA-bd_sf"/>
</dbReference>
<dbReference type="PANTHER" id="PTHR33202">
    <property type="entry name" value="ZINC UPTAKE REGULATION PROTEIN"/>
    <property type="match status" value="1"/>
</dbReference>